<evidence type="ECO:0000313" key="3">
    <source>
        <dbReference type="EMBL" id="KAF6197948.1"/>
    </source>
</evidence>
<comment type="caution">
    <text evidence="3">The sequence shown here is derived from an EMBL/GenBank/DDBJ whole genome shotgun (WGS) entry which is preliminary data.</text>
</comment>
<protein>
    <recommendedName>
        <fullName evidence="2">TERF2-interacting telomeric protein 1 Myb domain-containing protein</fullName>
    </recommendedName>
</protein>
<feature type="region of interest" description="Disordered" evidence="1">
    <location>
        <begin position="375"/>
        <end position="399"/>
    </location>
</feature>
<name>A0A6A4IZW2_APOLU</name>
<reference evidence="3" key="1">
    <citation type="journal article" date="2021" name="Mol. Ecol. Resour.">
        <title>Apolygus lucorum genome provides insights into omnivorousness and mesophyll feeding.</title>
        <authorList>
            <person name="Liu Y."/>
            <person name="Liu H."/>
            <person name="Wang H."/>
            <person name="Huang T."/>
            <person name="Liu B."/>
            <person name="Yang B."/>
            <person name="Yin L."/>
            <person name="Li B."/>
            <person name="Zhang Y."/>
            <person name="Zhang S."/>
            <person name="Jiang F."/>
            <person name="Zhang X."/>
            <person name="Ren Y."/>
            <person name="Wang B."/>
            <person name="Wang S."/>
            <person name="Lu Y."/>
            <person name="Wu K."/>
            <person name="Fan W."/>
            <person name="Wang G."/>
        </authorList>
    </citation>
    <scope>NUCLEOTIDE SEQUENCE</scope>
    <source>
        <strain evidence="3">12Hb</strain>
    </source>
</reference>
<dbReference type="InterPro" id="IPR015010">
    <property type="entry name" value="TERF2IP_Myb"/>
</dbReference>
<evidence type="ECO:0000313" key="4">
    <source>
        <dbReference type="Proteomes" id="UP000466442"/>
    </source>
</evidence>
<evidence type="ECO:0000259" key="2">
    <source>
        <dbReference type="Pfam" id="PF08914"/>
    </source>
</evidence>
<feature type="region of interest" description="Disordered" evidence="1">
    <location>
        <begin position="203"/>
        <end position="296"/>
    </location>
</feature>
<dbReference type="OrthoDB" id="10257855at2759"/>
<feature type="region of interest" description="Disordered" evidence="1">
    <location>
        <begin position="324"/>
        <end position="357"/>
    </location>
</feature>
<feature type="compositionally biased region" description="Low complexity" evidence="1">
    <location>
        <begin position="203"/>
        <end position="216"/>
    </location>
</feature>
<organism evidence="3 4">
    <name type="scientific">Apolygus lucorum</name>
    <name type="common">Small green plant bug</name>
    <name type="synonym">Lygocoris lucorum</name>
    <dbReference type="NCBI Taxonomy" id="248454"/>
    <lineage>
        <taxon>Eukaryota</taxon>
        <taxon>Metazoa</taxon>
        <taxon>Ecdysozoa</taxon>
        <taxon>Arthropoda</taxon>
        <taxon>Hexapoda</taxon>
        <taxon>Insecta</taxon>
        <taxon>Pterygota</taxon>
        <taxon>Neoptera</taxon>
        <taxon>Paraneoptera</taxon>
        <taxon>Hemiptera</taxon>
        <taxon>Heteroptera</taxon>
        <taxon>Panheteroptera</taxon>
        <taxon>Cimicomorpha</taxon>
        <taxon>Miridae</taxon>
        <taxon>Mirini</taxon>
        <taxon>Apolygus</taxon>
    </lineage>
</organism>
<dbReference type="EMBL" id="WIXP02000016">
    <property type="protein sequence ID" value="KAF6197948.1"/>
    <property type="molecule type" value="Genomic_DNA"/>
</dbReference>
<evidence type="ECO:0000256" key="1">
    <source>
        <dbReference type="SAM" id="MobiDB-lite"/>
    </source>
</evidence>
<dbReference type="AlphaFoldDB" id="A0A6A4IZW2"/>
<feature type="domain" description="TERF2-interacting telomeric protein 1 Myb" evidence="2">
    <location>
        <begin position="564"/>
        <end position="616"/>
    </location>
</feature>
<feature type="region of interest" description="Disordered" evidence="1">
    <location>
        <begin position="473"/>
        <end position="504"/>
    </location>
</feature>
<feature type="compositionally biased region" description="Polar residues" evidence="1">
    <location>
        <begin position="324"/>
        <end position="336"/>
    </location>
</feature>
<gene>
    <name evidence="3" type="ORF">GE061_007691</name>
</gene>
<proteinExistence type="predicted"/>
<feature type="compositionally biased region" description="Polar residues" evidence="1">
    <location>
        <begin position="383"/>
        <end position="396"/>
    </location>
</feature>
<dbReference type="Pfam" id="PF08914">
    <property type="entry name" value="Myb_Rap1"/>
    <property type="match status" value="1"/>
</dbReference>
<dbReference type="Gene3D" id="1.10.10.60">
    <property type="entry name" value="Homeodomain-like"/>
    <property type="match status" value="1"/>
</dbReference>
<keyword evidence="4" id="KW-1185">Reference proteome</keyword>
<accession>A0A6A4IZW2</accession>
<dbReference type="Proteomes" id="UP000466442">
    <property type="component" value="Linkage Group LG16"/>
</dbReference>
<feature type="compositionally biased region" description="Low complexity" evidence="1">
    <location>
        <begin position="338"/>
        <end position="357"/>
    </location>
</feature>
<sequence>MDIAADIRIDDALQVANPVLFCTKFGGPMTFHLQVGEGEGNLIASVEKAIDASGGRYIKQYHEMTPYTVLLVTDLGFKSGTFNRPALCVTYIGDCVVHSNYLRNLNDYLHPWEDLDRWSDVNLFDVVYSNIKMFRCSSSNTLHRPYIPVSHAPKKQISKCFKKQPSRTPTLLEISSESSEVSEFSSEDDDLFIRAPVTKKSLSVASTNVRSSSSVHVETESPLETNSPDSKHHPTNKNEINPVSVERGRSDDGSSDSMKCRRKQFESTCPEGSKSCTRPSKMPLKSTLRKEPSTARNPHQLQAVNISPAVLIYRLPEDMINDVPSNSSDTPLQVNPKTIAGRSISSESSKSKTVASGAARVNLPARNKALSYDVGSPRRLGAKTSSAKPSGNSDGCTVQKRASEDVAIKSISDVPSCSGNNSKSAKTAKSAFVHQPVQKAGEDGTAMLCLPISNSSQIQPSCNGLVQSKANTVAGKSEVSAASASTLQSRRKDRESSSPSDVECVAPEIPSLDVSDDSVTSFQRNSENEKRAPLLTSPLLTLKEKIKEEPVEIKKRGRGYQDRYRRSEKVALLKWLVEHKKFKNLKGVLVWREIERKKVLPGRSHESMKNHFLKHLLRSLDGFPFLTDEDKRKLRGENDRHRLVSSVVNPVNLQTHQ</sequence>